<evidence type="ECO:0000313" key="2">
    <source>
        <dbReference type="EMBL" id="KAK3217281.1"/>
    </source>
</evidence>
<evidence type="ECO:0000313" key="3">
    <source>
        <dbReference type="Proteomes" id="UP001280581"/>
    </source>
</evidence>
<comment type="caution">
    <text evidence="2">The sequence shown here is derived from an EMBL/GenBank/DDBJ whole genome shotgun (WGS) entry which is preliminary data.</text>
</comment>
<accession>A0AAN6RMY2</accession>
<name>A0AAN6RMY2_9PLEO</name>
<keyword evidence="3" id="KW-1185">Reference proteome</keyword>
<dbReference type="Proteomes" id="UP001280581">
    <property type="component" value="Unassembled WGS sequence"/>
</dbReference>
<evidence type="ECO:0000256" key="1">
    <source>
        <dbReference type="SAM" id="MobiDB-lite"/>
    </source>
</evidence>
<dbReference type="AlphaFoldDB" id="A0AAN6RMY2"/>
<sequence length="354" mass="40165">MWLIIFGKSAHDTLGLDPTSQTAIEQTIPNDQSRHASEFSKRRKPPPLMAHEEAALSLQQIDRTSGENRFDDIATSSEIVNPDFPDKDGIEDCTSVVLENNKKDTINIGSRSNAPTVFTSTNSPPVRSSKSAMTSLREKIHPRQVAKHQFSQQDDSAVQDMLSKNMFRASFEENIVRRMKKYSKEIKVADKAHDFEMMHLSDQQPKLLINNWEVARKIEYRRQGVGGGTGAENTQGFSYRRPLKDNKTRLSPVFPIKAPRADCETDPLGLDEWNFRHTGCLESHVYGPPLDVVPVSSCVGNIQRDWSPSQRYRRGDRRQTLCQRHLSLHGQVENKDMEGEITESMSVFFDFDSA</sequence>
<protein>
    <submittedName>
        <fullName evidence="2">Uncharacterized protein</fullName>
    </submittedName>
</protein>
<organism evidence="2 3">
    <name type="scientific">Pseudopithomyces chartarum</name>
    <dbReference type="NCBI Taxonomy" id="1892770"/>
    <lineage>
        <taxon>Eukaryota</taxon>
        <taxon>Fungi</taxon>
        <taxon>Dikarya</taxon>
        <taxon>Ascomycota</taxon>
        <taxon>Pezizomycotina</taxon>
        <taxon>Dothideomycetes</taxon>
        <taxon>Pleosporomycetidae</taxon>
        <taxon>Pleosporales</taxon>
        <taxon>Massarineae</taxon>
        <taxon>Didymosphaeriaceae</taxon>
        <taxon>Pseudopithomyces</taxon>
    </lineage>
</organism>
<gene>
    <name evidence="2" type="ORF">GRF29_1g2534423</name>
</gene>
<dbReference type="EMBL" id="WVTA01000001">
    <property type="protein sequence ID" value="KAK3217281.1"/>
    <property type="molecule type" value="Genomic_DNA"/>
</dbReference>
<feature type="region of interest" description="Disordered" evidence="1">
    <location>
        <begin position="107"/>
        <end position="129"/>
    </location>
</feature>
<proteinExistence type="predicted"/>
<reference evidence="2 3" key="1">
    <citation type="submission" date="2021-02" db="EMBL/GenBank/DDBJ databases">
        <title>Genome assembly of Pseudopithomyces chartarum.</title>
        <authorList>
            <person name="Jauregui R."/>
            <person name="Singh J."/>
            <person name="Voisey C."/>
        </authorList>
    </citation>
    <scope>NUCLEOTIDE SEQUENCE [LARGE SCALE GENOMIC DNA]</scope>
    <source>
        <strain evidence="2 3">AGR01</strain>
    </source>
</reference>